<feature type="region of interest" description="Disordered" evidence="13">
    <location>
        <begin position="1"/>
        <end position="97"/>
    </location>
</feature>
<evidence type="ECO:0000256" key="2">
    <source>
        <dbReference type="ARBA" id="ARBA00022723"/>
    </source>
</evidence>
<evidence type="ECO:0000256" key="1">
    <source>
        <dbReference type="ARBA" id="ARBA00005446"/>
    </source>
</evidence>
<feature type="compositionally biased region" description="Low complexity" evidence="13">
    <location>
        <begin position="1"/>
        <end position="26"/>
    </location>
</feature>
<dbReference type="PROSITE" id="PS51194">
    <property type="entry name" value="HELICASE_CTER"/>
    <property type="match status" value="1"/>
</dbReference>
<dbReference type="AlphaFoldDB" id="A0A3T0T1H4"/>
<name>A0A3T0T1H4_9MICO</name>
<dbReference type="Gene3D" id="1.10.10.10">
    <property type="entry name" value="Winged helix-like DNA-binding domain superfamily/Winged helix DNA-binding domain"/>
    <property type="match status" value="2"/>
</dbReference>
<evidence type="ECO:0000256" key="8">
    <source>
        <dbReference type="ARBA" id="ARBA00023235"/>
    </source>
</evidence>
<dbReference type="GO" id="GO:0009378">
    <property type="term" value="F:four-way junction helicase activity"/>
    <property type="evidence" value="ECO:0007669"/>
    <property type="project" value="TreeGrafter"/>
</dbReference>
<feature type="domain" description="Helicase C-terminal" evidence="15">
    <location>
        <begin position="312"/>
        <end position="470"/>
    </location>
</feature>
<feature type="compositionally biased region" description="Low complexity" evidence="13">
    <location>
        <begin position="47"/>
        <end position="88"/>
    </location>
</feature>
<dbReference type="InterPro" id="IPR004589">
    <property type="entry name" value="DNA_helicase_ATP-dep_RecQ"/>
</dbReference>
<keyword evidence="2" id="KW-0479">Metal-binding</keyword>
<dbReference type="Pfam" id="PF12073">
    <property type="entry name" value="DUF3553"/>
    <property type="match status" value="1"/>
</dbReference>
<dbReference type="GO" id="GO:0043138">
    <property type="term" value="F:3'-5' DNA helicase activity"/>
    <property type="evidence" value="ECO:0007669"/>
    <property type="project" value="UniProtKB-EC"/>
</dbReference>
<evidence type="ECO:0000256" key="6">
    <source>
        <dbReference type="ARBA" id="ARBA00022840"/>
    </source>
</evidence>
<dbReference type="CDD" id="cd17920">
    <property type="entry name" value="DEXHc_RecQ"/>
    <property type="match status" value="1"/>
</dbReference>
<dbReference type="InterPro" id="IPR032284">
    <property type="entry name" value="RecQ_Zn-bd"/>
</dbReference>
<protein>
    <recommendedName>
        <fullName evidence="11">ATP-dependent DNA helicase RecQ</fullName>
        <ecNumber evidence="10">5.6.2.4</ecNumber>
    </recommendedName>
    <alternativeName>
        <fullName evidence="12">DNA 3'-5' helicase RecQ</fullName>
    </alternativeName>
</protein>
<evidence type="ECO:0000256" key="11">
    <source>
        <dbReference type="ARBA" id="ARBA00044535"/>
    </source>
</evidence>
<dbReference type="GO" id="GO:0005524">
    <property type="term" value="F:ATP binding"/>
    <property type="evidence" value="ECO:0007669"/>
    <property type="project" value="UniProtKB-KW"/>
</dbReference>
<dbReference type="SUPFAM" id="SSF52540">
    <property type="entry name" value="P-loop containing nucleoside triphosphate hydrolases"/>
    <property type="match status" value="1"/>
</dbReference>
<sequence length="641" mass="68313">MSSSRTTRSSDTTATTKSTATTTAAAEKGRAKKTAASTAKAEKSAAKKTTAKVATAKTTTATKSAAKTSTATKGVAKTTGAKAASAKKTTAKKSTRGTIDRIAREDFGWTSLLPGQREAIESAAAGRDTLLVLATGGGKSAVYQIAGAERGGVVLVVSPLVALQADQLASIEAAPAAPPAVAINSAQGTAAVARAWERIDEGGPLYVLLAPEQLAKEENVARLAAAGVSLLVVDEAHCVSSWGHDFRPDYLRLKDVRSALGDPPVLAMTATASRPVREEIIDRLGMTDPEVQVHGVDRPEIRLVVHRHESENEKRAAVAEEARSWTAPGLVYVATRKETETYAAEIAAEGRSVAAYHAGLKTSERRDVHRQWRDGELDVVVATSAFGMGIDRGDVRFVLHATTSESLDAYYQEIGRAGRDSEPATAALHYRLEDLGLRRFFAKRRVEPAALRVVWAAVSDKPGVQVDELAEALGKSPRTVARLVNDLAEADLLETDGGLRAVSDAGGDDAVRAVKEELSSRERIAESRLSMMRAYAETSQCRRRVLLDYFGVEGPEWCGNCDGCERHEARQEAADEAASAAPSEAPMSVDEAVEHREWGAGTVMSVEDDRATIFFESEGYKVLSFAALESGVLREREAVSA</sequence>
<evidence type="ECO:0000256" key="4">
    <source>
        <dbReference type="ARBA" id="ARBA00022801"/>
    </source>
</evidence>
<evidence type="ECO:0000259" key="15">
    <source>
        <dbReference type="PROSITE" id="PS51194"/>
    </source>
</evidence>
<evidence type="ECO:0000313" key="17">
    <source>
        <dbReference type="Proteomes" id="UP000285317"/>
    </source>
</evidence>
<dbReference type="InterPro" id="IPR014001">
    <property type="entry name" value="Helicase_ATP-bd"/>
</dbReference>
<dbReference type="PANTHER" id="PTHR13710">
    <property type="entry name" value="DNA HELICASE RECQ FAMILY MEMBER"/>
    <property type="match status" value="1"/>
</dbReference>
<keyword evidence="5" id="KW-0347">Helicase</keyword>
<accession>A0A3T0T1H4</accession>
<comment type="similarity">
    <text evidence="1">Belongs to the helicase family. RecQ subfamily.</text>
</comment>
<dbReference type="KEGG" id="rfs:C1I64_10280"/>
<comment type="catalytic activity">
    <reaction evidence="9">
        <text>Couples ATP hydrolysis with the unwinding of duplex DNA by translocating in the 3'-5' direction.</text>
        <dbReference type="EC" id="5.6.2.4"/>
    </reaction>
</comment>
<evidence type="ECO:0000313" key="16">
    <source>
        <dbReference type="EMBL" id="AZZ52395.1"/>
    </source>
</evidence>
<dbReference type="GO" id="GO:0043590">
    <property type="term" value="C:bacterial nucleoid"/>
    <property type="evidence" value="ECO:0007669"/>
    <property type="project" value="TreeGrafter"/>
</dbReference>
<dbReference type="InterPro" id="IPR001650">
    <property type="entry name" value="Helicase_C-like"/>
</dbReference>
<dbReference type="SMART" id="SM00490">
    <property type="entry name" value="HELICc"/>
    <property type="match status" value="1"/>
</dbReference>
<evidence type="ECO:0000256" key="12">
    <source>
        <dbReference type="ARBA" id="ARBA00044550"/>
    </source>
</evidence>
<keyword evidence="4" id="KW-0378">Hydrolase</keyword>
<reference evidence="16 17" key="1">
    <citation type="submission" date="2018-03" db="EMBL/GenBank/DDBJ databases">
        <title>Bacteriophage NCPPB3778 and a type I-E CRISPR drive the evolution of the US Biological Select Agent, Rathayibacter toxicus.</title>
        <authorList>
            <person name="Davis E.W.II."/>
            <person name="Tabima J.F."/>
            <person name="Weisberg A.J."/>
            <person name="Dantas Lopes L."/>
            <person name="Wiseman M.S."/>
            <person name="Wiseman M.S."/>
            <person name="Pupko T."/>
            <person name="Belcher M.S."/>
            <person name="Sechler A.J."/>
            <person name="Tancos M.A."/>
            <person name="Schroeder B.K."/>
            <person name="Murray T.D."/>
            <person name="Luster D.G."/>
            <person name="Schneider W.L."/>
            <person name="Rogers E."/>
            <person name="Andreote F.D."/>
            <person name="Grunwald N.J."/>
            <person name="Putnam M.L."/>
            <person name="Chang J.H."/>
        </authorList>
    </citation>
    <scope>NUCLEOTIDE SEQUENCE [LARGE SCALE GENOMIC DNA]</scope>
    <source>
        <strain evidence="16 17">DSM 15932</strain>
    </source>
</reference>
<dbReference type="GO" id="GO:0003677">
    <property type="term" value="F:DNA binding"/>
    <property type="evidence" value="ECO:0007669"/>
    <property type="project" value="UniProtKB-KW"/>
</dbReference>
<dbReference type="RefSeq" id="WP_127887129.1">
    <property type="nucleotide sequence ID" value="NZ_CP028137.1"/>
</dbReference>
<dbReference type="SUPFAM" id="SSF46785">
    <property type="entry name" value="Winged helix' DNA-binding domain"/>
    <property type="match status" value="1"/>
</dbReference>
<dbReference type="GO" id="GO:0030894">
    <property type="term" value="C:replisome"/>
    <property type="evidence" value="ECO:0007669"/>
    <property type="project" value="TreeGrafter"/>
</dbReference>
<dbReference type="PANTHER" id="PTHR13710:SF105">
    <property type="entry name" value="ATP-DEPENDENT DNA HELICASE Q1"/>
    <property type="match status" value="1"/>
</dbReference>
<gene>
    <name evidence="16" type="ORF">C1I64_10280</name>
</gene>
<evidence type="ECO:0000259" key="14">
    <source>
        <dbReference type="PROSITE" id="PS51192"/>
    </source>
</evidence>
<organism evidence="16 17">
    <name type="scientific">Rathayibacter festucae DSM 15932</name>
    <dbReference type="NCBI Taxonomy" id="1328866"/>
    <lineage>
        <taxon>Bacteria</taxon>
        <taxon>Bacillati</taxon>
        <taxon>Actinomycetota</taxon>
        <taxon>Actinomycetes</taxon>
        <taxon>Micrococcales</taxon>
        <taxon>Microbacteriaceae</taxon>
        <taxon>Rathayibacter</taxon>
    </lineage>
</organism>
<keyword evidence="7" id="KW-0238">DNA-binding</keyword>
<dbReference type="Pfam" id="PF16124">
    <property type="entry name" value="RecQ_Zn_bind"/>
    <property type="match status" value="1"/>
</dbReference>
<dbReference type="GO" id="GO:0006310">
    <property type="term" value="P:DNA recombination"/>
    <property type="evidence" value="ECO:0007669"/>
    <property type="project" value="InterPro"/>
</dbReference>
<dbReference type="Gene3D" id="3.40.50.300">
    <property type="entry name" value="P-loop containing nucleotide triphosphate hydrolases"/>
    <property type="match status" value="2"/>
</dbReference>
<dbReference type="Pfam" id="PF00271">
    <property type="entry name" value="Helicase_C"/>
    <property type="match status" value="1"/>
</dbReference>
<feature type="domain" description="Helicase ATP-binding" evidence="14">
    <location>
        <begin position="120"/>
        <end position="290"/>
    </location>
</feature>
<dbReference type="InterPro" id="IPR027417">
    <property type="entry name" value="P-loop_NTPase"/>
</dbReference>
<dbReference type="Pfam" id="PF00270">
    <property type="entry name" value="DEAD"/>
    <property type="match status" value="1"/>
</dbReference>
<evidence type="ECO:0000256" key="7">
    <source>
        <dbReference type="ARBA" id="ARBA00023125"/>
    </source>
</evidence>
<dbReference type="Proteomes" id="UP000285317">
    <property type="component" value="Chromosome"/>
</dbReference>
<dbReference type="GO" id="GO:0006281">
    <property type="term" value="P:DNA repair"/>
    <property type="evidence" value="ECO:0007669"/>
    <property type="project" value="TreeGrafter"/>
</dbReference>
<dbReference type="EC" id="5.6.2.4" evidence="10"/>
<proteinExistence type="inferred from homology"/>
<evidence type="ECO:0000256" key="10">
    <source>
        <dbReference type="ARBA" id="ARBA00034808"/>
    </source>
</evidence>
<keyword evidence="8" id="KW-0413">Isomerase</keyword>
<dbReference type="EMBL" id="CP028137">
    <property type="protein sequence ID" value="AZZ52395.1"/>
    <property type="molecule type" value="Genomic_DNA"/>
</dbReference>
<dbReference type="InterPro" id="IPR036390">
    <property type="entry name" value="WH_DNA-bd_sf"/>
</dbReference>
<dbReference type="PROSITE" id="PS00690">
    <property type="entry name" value="DEAH_ATP_HELICASE"/>
    <property type="match status" value="1"/>
</dbReference>
<evidence type="ECO:0000256" key="3">
    <source>
        <dbReference type="ARBA" id="ARBA00022741"/>
    </source>
</evidence>
<dbReference type="NCBIfam" id="TIGR00614">
    <property type="entry name" value="recQ_fam"/>
    <property type="match status" value="1"/>
</dbReference>
<dbReference type="GO" id="GO:0016787">
    <property type="term" value="F:hydrolase activity"/>
    <property type="evidence" value="ECO:0007669"/>
    <property type="project" value="UniProtKB-KW"/>
</dbReference>
<dbReference type="InterPro" id="IPR002464">
    <property type="entry name" value="DNA/RNA_helicase_DEAH_CS"/>
</dbReference>
<dbReference type="InterPro" id="IPR036388">
    <property type="entry name" value="WH-like_DNA-bd_sf"/>
</dbReference>
<evidence type="ECO:0000256" key="13">
    <source>
        <dbReference type="SAM" id="MobiDB-lite"/>
    </source>
</evidence>
<dbReference type="SMART" id="SM00487">
    <property type="entry name" value="DEXDc"/>
    <property type="match status" value="1"/>
</dbReference>
<dbReference type="InterPro" id="IPR011545">
    <property type="entry name" value="DEAD/DEAH_box_helicase_dom"/>
</dbReference>
<dbReference type="InterPro" id="IPR021938">
    <property type="entry name" value="DUF3553"/>
</dbReference>
<evidence type="ECO:0000256" key="9">
    <source>
        <dbReference type="ARBA" id="ARBA00034617"/>
    </source>
</evidence>
<dbReference type="GO" id="GO:0046872">
    <property type="term" value="F:metal ion binding"/>
    <property type="evidence" value="ECO:0007669"/>
    <property type="project" value="UniProtKB-KW"/>
</dbReference>
<keyword evidence="6" id="KW-0067">ATP-binding</keyword>
<keyword evidence="3" id="KW-0547">Nucleotide-binding</keyword>
<evidence type="ECO:0000256" key="5">
    <source>
        <dbReference type="ARBA" id="ARBA00022806"/>
    </source>
</evidence>
<dbReference type="PROSITE" id="PS51192">
    <property type="entry name" value="HELICASE_ATP_BIND_1"/>
    <property type="match status" value="1"/>
</dbReference>
<dbReference type="GO" id="GO:0005737">
    <property type="term" value="C:cytoplasm"/>
    <property type="evidence" value="ECO:0007669"/>
    <property type="project" value="TreeGrafter"/>
</dbReference>